<evidence type="ECO:0000256" key="14">
    <source>
        <dbReference type="RuleBase" id="RU366042"/>
    </source>
</evidence>
<evidence type="ECO:0000256" key="13">
    <source>
        <dbReference type="ARBA" id="ARBA00046701"/>
    </source>
</evidence>
<dbReference type="InterPro" id="IPR039204">
    <property type="entry name" value="MRS2-like"/>
</dbReference>
<keyword evidence="3 14" id="KW-0813">Transport</keyword>
<evidence type="ECO:0000256" key="1">
    <source>
        <dbReference type="ARBA" id="ARBA00004448"/>
    </source>
</evidence>
<keyword evidence="7" id="KW-0809">Transit peptide</keyword>
<evidence type="ECO:0000256" key="10">
    <source>
        <dbReference type="ARBA" id="ARBA00023128"/>
    </source>
</evidence>
<dbReference type="Pfam" id="PF22099">
    <property type="entry name" value="MRS2-like"/>
    <property type="match status" value="1"/>
</dbReference>
<dbReference type="InterPro" id="IPR045863">
    <property type="entry name" value="CorA_TM1_TM2"/>
</dbReference>
<evidence type="ECO:0000256" key="2">
    <source>
        <dbReference type="ARBA" id="ARBA00009765"/>
    </source>
</evidence>
<dbReference type="Gene3D" id="2.40.128.330">
    <property type="match status" value="1"/>
</dbReference>
<gene>
    <name evidence="15" type="primary">MPUL0D02330</name>
    <name evidence="15" type="ORF">METSCH_D02330</name>
</gene>
<dbReference type="CDD" id="cd12823">
    <property type="entry name" value="Mrs2_Mfm1p-like"/>
    <property type="match status" value="1"/>
</dbReference>
<organism evidence="15 16">
    <name type="scientific">Metschnikowia aff. pulcherrima</name>
    <dbReference type="NCBI Taxonomy" id="2163413"/>
    <lineage>
        <taxon>Eukaryota</taxon>
        <taxon>Fungi</taxon>
        <taxon>Dikarya</taxon>
        <taxon>Ascomycota</taxon>
        <taxon>Saccharomycotina</taxon>
        <taxon>Pichiomycetes</taxon>
        <taxon>Metschnikowiaceae</taxon>
        <taxon>Metschnikowia</taxon>
    </lineage>
</organism>
<feature type="transmembrane region" description="Helical" evidence="14">
    <location>
        <begin position="356"/>
        <end position="378"/>
    </location>
</feature>
<keyword evidence="9 14" id="KW-0406">Ion transport</keyword>
<keyword evidence="16" id="KW-1185">Reference proteome</keyword>
<proteinExistence type="inferred from homology"/>
<evidence type="ECO:0000313" key="16">
    <source>
        <dbReference type="Proteomes" id="UP000292447"/>
    </source>
</evidence>
<comment type="similarity">
    <text evidence="2 14">Belongs to the CorA metal ion transporter (MIT) (TC 1.A.35) family.</text>
</comment>
<comment type="subunit">
    <text evidence="13">Homopentamer. Forms homooligomers. Interacts with MFM1.</text>
</comment>
<dbReference type="GO" id="GO:0015095">
    <property type="term" value="F:magnesium ion transmembrane transporter activity"/>
    <property type="evidence" value="ECO:0007669"/>
    <property type="project" value="TreeGrafter"/>
</dbReference>
<evidence type="ECO:0000256" key="6">
    <source>
        <dbReference type="ARBA" id="ARBA00022842"/>
    </source>
</evidence>
<name>A0A4P6XP77_9ASCO</name>
<evidence type="ECO:0000256" key="12">
    <source>
        <dbReference type="ARBA" id="ARBA00046105"/>
    </source>
</evidence>
<evidence type="ECO:0000256" key="4">
    <source>
        <dbReference type="ARBA" id="ARBA00022692"/>
    </source>
</evidence>
<dbReference type="GO" id="GO:0005743">
    <property type="term" value="C:mitochondrial inner membrane"/>
    <property type="evidence" value="ECO:0007669"/>
    <property type="project" value="UniProtKB-SubCell"/>
</dbReference>
<evidence type="ECO:0000256" key="11">
    <source>
        <dbReference type="ARBA" id="ARBA00023136"/>
    </source>
</evidence>
<dbReference type="Gene3D" id="1.20.58.340">
    <property type="entry name" value="Magnesium transport protein CorA, transmembrane region"/>
    <property type="match status" value="1"/>
</dbReference>
<reference evidence="16" key="1">
    <citation type="submission" date="2019-03" db="EMBL/GenBank/DDBJ databases">
        <title>Snf2 controls pulcherriminic acid biosynthesis and connects pigmentation and antifungal activity of the yeast Metschnikowia pulcherrima.</title>
        <authorList>
            <person name="Gore-Lloyd D."/>
            <person name="Sumann I."/>
            <person name="Brachmann A.O."/>
            <person name="Schneeberger K."/>
            <person name="Ortiz-Merino R.A."/>
            <person name="Moreno-Beltran M."/>
            <person name="Schlaefli M."/>
            <person name="Kirner P."/>
            <person name="Santos Kron A."/>
            <person name="Wolfe K.H."/>
            <person name="Piel J."/>
            <person name="Ahrens C.H."/>
            <person name="Henk D."/>
            <person name="Freimoser F.M."/>
        </authorList>
    </citation>
    <scope>NUCLEOTIDE SEQUENCE [LARGE SCALE GENOMIC DNA]</scope>
    <source>
        <strain evidence="16">APC 1.2</strain>
    </source>
</reference>
<dbReference type="SUPFAM" id="SSF144083">
    <property type="entry name" value="Magnesium transport protein CorA, transmembrane region"/>
    <property type="match status" value="1"/>
</dbReference>
<evidence type="ECO:0000256" key="7">
    <source>
        <dbReference type="ARBA" id="ARBA00022946"/>
    </source>
</evidence>
<evidence type="ECO:0000313" key="15">
    <source>
        <dbReference type="EMBL" id="QBM89170.1"/>
    </source>
</evidence>
<keyword evidence="5 14" id="KW-0999">Mitochondrion inner membrane</keyword>
<comment type="function">
    <text evidence="12">High-conductance magnesium-selective channel that mediates the influx of magnesium into the mitochondrial matrix. Essential for the splicing of mRNA group II introns in mitochondria by affecting mitochondrial magnesium concentrations, which are critical for group II intron splicing. It also suppresses a variety of mitochondrial intron mutations and its absence may disturb the assembly of mitochondrial membrane complexes.</text>
</comment>
<protein>
    <recommendedName>
        <fullName evidence="14">Magnesium transporter</fullName>
    </recommendedName>
</protein>
<evidence type="ECO:0000256" key="5">
    <source>
        <dbReference type="ARBA" id="ARBA00022792"/>
    </source>
</evidence>
<accession>A0A4P6XP77</accession>
<keyword evidence="11 14" id="KW-0472">Membrane</keyword>
<dbReference type="PANTHER" id="PTHR13890">
    <property type="entry name" value="RNA SPLICING PROTEIN MRS2, MITOCHONDRIAL"/>
    <property type="match status" value="1"/>
</dbReference>
<evidence type="ECO:0000256" key="9">
    <source>
        <dbReference type="ARBA" id="ARBA00023065"/>
    </source>
</evidence>
<dbReference type="Proteomes" id="UP000292447">
    <property type="component" value="Chromosome IV"/>
</dbReference>
<evidence type="ECO:0000256" key="3">
    <source>
        <dbReference type="ARBA" id="ARBA00022448"/>
    </source>
</evidence>
<keyword evidence="4 14" id="KW-0812">Transmembrane</keyword>
<keyword evidence="10" id="KW-0496">Mitochondrion</keyword>
<keyword evidence="8 14" id="KW-1133">Transmembrane helix</keyword>
<comment type="subcellular location">
    <subcellularLocation>
        <location evidence="1 14">Mitochondrion inner membrane</location>
        <topology evidence="1 14">Multi-pass membrane protein</topology>
    </subcellularLocation>
</comment>
<feature type="transmembrane region" description="Helical" evidence="14">
    <location>
        <begin position="327"/>
        <end position="344"/>
    </location>
</feature>
<dbReference type="EMBL" id="CP034459">
    <property type="protein sequence ID" value="QBM89170.1"/>
    <property type="molecule type" value="Genomic_DNA"/>
</dbReference>
<dbReference type="PANTHER" id="PTHR13890:SF27">
    <property type="entry name" value="MAGNESIUM TRANSPORTER MRS2, MITOCHONDRIAL"/>
    <property type="match status" value="1"/>
</dbReference>
<dbReference type="GO" id="GO:0045016">
    <property type="term" value="P:mitochondrial magnesium ion transmembrane transport"/>
    <property type="evidence" value="ECO:0007669"/>
    <property type="project" value="TreeGrafter"/>
</dbReference>
<evidence type="ECO:0000256" key="8">
    <source>
        <dbReference type="ARBA" id="ARBA00022989"/>
    </source>
</evidence>
<dbReference type="AlphaFoldDB" id="A0A4P6XP77"/>
<keyword evidence="6 14" id="KW-0460">Magnesium</keyword>
<sequence>MLRWPKHLFSVARLRPCRCISTSPARYQKPHSALRILHLLHEPSLTPPEQKNIDKEAILKMVSPIAPNDLFVSYTTFDTEGNVTAVSQKIPKAQFLNENSLFPRDLRKVDSSSIDVAPTIMVRSENAIIVNMLHIKAIIKSDNIKIFDTANPSVATKLGLFMYDLELKLKTPSSLPYEFKALECILISVLSYLEAQLQTHLTSCGKILAELEDNINRESLQELLIKLKKLSSFFQRATLIRDVLEELLDNDEDLNGMYLTKALKYNPTDAALDYSEIEMILETYYQHCDEVVQQAGSLISDIKATEDIANIILDANRNSLMLFELKVTIYTLGFTVATLLPAFYGMNLKNYIEESFYGFGAVLAISIIQGVLITLWNFKKLHKVQTLTMMASPATTMRNKLRYHGLDGRRLHRQWLSRLLFGRKAKQMSPTQEERDVIWRMIRNDKNIR</sequence>